<feature type="domain" description="Glycosyltransferase RgtA/B/C/D-like" evidence="9">
    <location>
        <begin position="82"/>
        <end position="219"/>
    </location>
</feature>
<evidence type="ECO:0000256" key="4">
    <source>
        <dbReference type="ARBA" id="ARBA00022679"/>
    </source>
</evidence>
<dbReference type="GO" id="GO:0016763">
    <property type="term" value="F:pentosyltransferase activity"/>
    <property type="evidence" value="ECO:0007669"/>
    <property type="project" value="TreeGrafter"/>
</dbReference>
<dbReference type="InterPro" id="IPR038731">
    <property type="entry name" value="RgtA/B/C-like"/>
</dbReference>
<evidence type="ECO:0000256" key="2">
    <source>
        <dbReference type="ARBA" id="ARBA00022475"/>
    </source>
</evidence>
<dbReference type="PANTHER" id="PTHR33908">
    <property type="entry name" value="MANNOSYLTRANSFERASE YKCB-RELATED"/>
    <property type="match status" value="1"/>
</dbReference>
<dbReference type="GO" id="GO:0005886">
    <property type="term" value="C:plasma membrane"/>
    <property type="evidence" value="ECO:0007669"/>
    <property type="project" value="UniProtKB-SubCell"/>
</dbReference>
<evidence type="ECO:0000313" key="11">
    <source>
        <dbReference type="Proteomes" id="UP000034603"/>
    </source>
</evidence>
<dbReference type="GO" id="GO:0009103">
    <property type="term" value="P:lipopolysaccharide biosynthetic process"/>
    <property type="evidence" value="ECO:0007669"/>
    <property type="project" value="UniProtKB-ARBA"/>
</dbReference>
<feature type="transmembrane region" description="Helical" evidence="8">
    <location>
        <begin position="133"/>
        <end position="154"/>
    </location>
</feature>
<feature type="transmembrane region" description="Helical" evidence="8">
    <location>
        <begin position="185"/>
        <end position="218"/>
    </location>
</feature>
<accession>A0A0G0HSK7</accession>
<gene>
    <name evidence="10" type="ORF">US62_C0005G0031</name>
</gene>
<evidence type="ECO:0000256" key="8">
    <source>
        <dbReference type="SAM" id="Phobius"/>
    </source>
</evidence>
<evidence type="ECO:0000256" key="3">
    <source>
        <dbReference type="ARBA" id="ARBA00022676"/>
    </source>
</evidence>
<feature type="transmembrane region" description="Helical" evidence="8">
    <location>
        <begin position="100"/>
        <end position="121"/>
    </location>
</feature>
<feature type="transmembrane region" description="Helical" evidence="8">
    <location>
        <begin position="60"/>
        <end position="80"/>
    </location>
</feature>
<keyword evidence="7 8" id="KW-0472">Membrane</keyword>
<name>A0A0G0HSK7_9BACT</name>
<feature type="transmembrane region" description="Helical" evidence="8">
    <location>
        <begin position="413"/>
        <end position="431"/>
    </location>
</feature>
<feature type="transmembrane region" description="Helical" evidence="8">
    <location>
        <begin position="22"/>
        <end position="39"/>
    </location>
</feature>
<evidence type="ECO:0000256" key="7">
    <source>
        <dbReference type="ARBA" id="ARBA00023136"/>
    </source>
</evidence>
<evidence type="ECO:0000259" key="9">
    <source>
        <dbReference type="Pfam" id="PF13231"/>
    </source>
</evidence>
<reference evidence="10 11" key="1">
    <citation type="journal article" date="2015" name="Nature">
        <title>rRNA introns, odd ribosomes, and small enigmatic genomes across a large radiation of phyla.</title>
        <authorList>
            <person name="Brown C.T."/>
            <person name="Hug L.A."/>
            <person name="Thomas B.C."/>
            <person name="Sharon I."/>
            <person name="Castelle C.J."/>
            <person name="Singh A."/>
            <person name="Wilkins M.J."/>
            <person name="Williams K.H."/>
            <person name="Banfield J.F."/>
        </authorList>
    </citation>
    <scope>NUCLEOTIDE SEQUENCE [LARGE SCALE GENOMIC DNA]</scope>
</reference>
<dbReference type="AlphaFoldDB" id="A0A0G0HSK7"/>
<keyword evidence="4" id="KW-0808">Transferase</keyword>
<evidence type="ECO:0000256" key="6">
    <source>
        <dbReference type="ARBA" id="ARBA00022989"/>
    </source>
</evidence>
<evidence type="ECO:0000313" key="10">
    <source>
        <dbReference type="EMBL" id="KKQ46108.1"/>
    </source>
</evidence>
<keyword evidence="5 8" id="KW-0812">Transmembrane</keyword>
<keyword evidence="6 8" id="KW-1133">Transmembrane helix</keyword>
<comment type="subcellular location">
    <subcellularLocation>
        <location evidence="1">Cell membrane</location>
        <topology evidence="1">Multi-pass membrane protein</topology>
    </subcellularLocation>
</comment>
<comment type="caution">
    <text evidence="10">The sequence shown here is derived from an EMBL/GenBank/DDBJ whole genome shotgun (WGS) entry which is preliminary data.</text>
</comment>
<feature type="transmembrane region" description="Helical" evidence="8">
    <location>
        <begin position="320"/>
        <end position="340"/>
    </location>
</feature>
<keyword evidence="3" id="KW-0328">Glycosyltransferase</keyword>
<sequence length="551" mass="63439">MKKLEIYALSIKTWIIEHKKETVLLAIILLISAFLRLYKIGDYMTFLGDEGRDAIVVRRLLVNFDPILIGPGTSIGNMYLGPLYYYLMAPALLLSNFSPVGPAILIALMGTVTVFMVWFITREWFASRNVKNIHYGALAAATLYAISPVVIIYSKSSWNPNIMPFFSLLCIYSLWQVWEKANYKWLVVLGISFSFVLQSHYLGLLLLPTIFIFWFIVILKLVRNYKLVIGNSGKSLNNKSQLSNFIKYSLIGTVVFLFLMSPLVIFDARHGWQNFGAISKFFSERQTTVSIKPWKSIPNMFPIWKDDFITRIVGGKNATAGLWIAFGIFDLIILYLLKFWKNLFKILRGDDKEISDNNFISSLFILTVWLFFAILGLGLYKQHIYDHYFGFIFAAPFILFGGFYSHLWEKYGVWVKALLILVFAYLICVNLRENPLKYRPNMQMKRAQIVADKIKSESGNEKFNLAVIAKQNYEDGYQYFLEKERQPVFDIDPLTLSDTVANQLFVVCEMPKIECDPTHSPKAEIANFGWSKIDGEWEVGGVIVYKLIHTQ</sequence>
<feature type="transmembrane region" description="Helical" evidence="8">
    <location>
        <begin position="387"/>
        <end position="407"/>
    </location>
</feature>
<dbReference type="InterPro" id="IPR050297">
    <property type="entry name" value="LipidA_mod_glycosyltrf_83"/>
</dbReference>
<dbReference type="EMBL" id="LBTR01000005">
    <property type="protein sequence ID" value="KKQ46108.1"/>
    <property type="molecule type" value="Genomic_DNA"/>
</dbReference>
<dbReference type="PANTHER" id="PTHR33908:SF11">
    <property type="entry name" value="MEMBRANE PROTEIN"/>
    <property type="match status" value="1"/>
</dbReference>
<organism evidence="10 11">
    <name type="scientific">Candidatus Woesebacteria bacterium GW2011_GWA1_37_8</name>
    <dbReference type="NCBI Taxonomy" id="1618546"/>
    <lineage>
        <taxon>Bacteria</taxon>
        <taxon>Candidatus Woeseibacteriota</taxon>
    </lineage>
</organism>
<protein>
    <recommendedName>
        <fullName evidence="9">Glycosyltransferase RgtA/B/C/D-like domain-containing protein</fullName>
    </recommendedName>
</protein>
<keyword evidence="2" id="KW-1003">Cell membrane</keyword>
<evidence type="ECO:0000256" key="5">
    <source>
        <dbReference type="ARBA" id="ARBA00022692"/>
    </source>
</evidence>
<proteinExistence type="predicted"/>
<feature type="transmembrane region" description="Helical" evidence="8">
    <location>
        <begin position="245"/>
        <end position="266"/>
    </location>
</feature>
<dbReference type="Proteomes" id="UP000034603">
    <property type="component" value="Unassembled WGS sequence"/>
</dbReference>
<dbReference type="Pfam" id="PF13231">
    <property type="entry name" value="PMT_2"/>
    <property type="match status" value="1"/>
</dbReference>
<evidence type="ECO:0000256" key="1">
    <source>
        <dbReference type="ARBA" id="ARBA00004651"/>
    </source>
</evidence>
<feature type="transmembrane region" description="Helical" evidence="8">
    <location>
        <begin position="360"/>
        <end position="380"/>
    </location>
</feature>